<proteinExistence type="predicted"/>
<dbReference type="EMBL" id="MN739581">
    <property type="protein sequence ID" value="QHT14333.1"/>
    <property type="molecule type" value="Genomic_DNA"/>
</dbReference>
<protein>
    <submittedName>
        <fullName evidence="1">Uncharacterized protein</fullName>
    </submittedName>
</protein>
<dbReference type="AlphaFoldDB" id="A0A6C0DD32"/>
<accession>A0A6C0DD32</accession>
<reference evidence="1" key="1">
    <citation type="journal article" date="2020" name="Nature">
        <title>Giant virus diversity and host interactions through global metagenomics.</title>
        <authorList>
            <person name="Schulz F."/>
            <person name="Roux S."/>
            <person name="Paez-Espino D."/>
            <person name="Jungbluth S."/>
            <person name="Walsh D.A."/>
            <person name="Denef V.J."/>
            <person name="McMahon K.D."/>
            <person name="Konstantinidis K.T."/>
            <person name="Eloe-Fadrosh E.A."/>
            <person name="Kyrpides N.C."/>
            <person name="Woyke T."/>
        </authorList>
    </citation>
    <scope>NUCLEOTIDE SEQUENCE</scope>
    <source>
        <strain evidence="1">GVMAG-M-3300023174-137</strain>
    </source>
</reference>
<sequence length="99" mass="11583">MSSGYIITFCDSDYDNVVPTEDMVPRKIYRSLEEAMNALNQYTEKLEEFNPILYGEVYPFEKTTLKQEVEQKGRGIVGWLKEDGERISLCILKFQLFTK</sequence>
<evidence type="ECO:0000313" key="1">
    <source>
        <dbReference type="EMBL" id="QHT14333.1"/>
    </source>
</evidence>
<name>A0A6C0DD32_9ZZZZ</name>
<organism evidence="1">
    <name type="scientific">viral metagenome</name>
    <dbReference type="NCBI Taxonomy" id="1070528"/>
    <lineage>
        <taxon>unclassified sequences</taxon>
        <taxon>metagenomes</taxon>
        <taxon>organismal metagenomes</taxon>
    </lineage>
</organism>